<proteinExistence type="inferred from homology"/>
<name>A0A8S0FQ91_ECOLX</name>
<accession>A0A8S0FQ91</accession>
<feature type="domain" description="Thiolase C-terminal" evidence="4">
    <location>
        <begin position="14"/>
        <end position="135"/>
    </location>
</feature>
<dbReference type="InterPro" id="IPR002155">
    <property type="entry name" value="Thiolase"/>
</dbReference>
<dbReference type="AlphaFoldDB" id="A0A8S0FQ91"/>
<reference evidence="5 6" key="1">
    <citation type="submission" date="2020-01" db="EMBL/GenBank/DDBJ databases">
        <title>Dynamics of blaIMP-6 dissemination in carbapenem resistant Enterobacteriacea isolated from regional surveillance in Osaka, Japan.</title>
        <authorList>
            <person name="Abe R."/>
            <person name="Akeda Y."/>
            <person name="Sugawara Y."/>
            <person name="Yamamoto N."/>
            <person name="Tomono K."/>
            <person name="Takeuchi D."/>
            <person name="Kawahara R."/>
            <person name="Hamada S."/>
        </authorList>
    </citation>
    <scope>NUCLEOTIDE SEQUENCE [LARGE SCALE GENOMIC DNA]</scope>
    <source>
        <strain evidence="5 6">E300</strain>
    </source>
</reference>
<evidence type="ECO:0000256" key="3">
    <source>
        <dbReference type="ARBA" id="ARBA00023315"/>
    </source>
</evidence>
<dbReference type="GO" id="GO:0003988">
    <property type="term" value="F:acetyl-CoA C-acyltransferase activity"/>
    <property type="evidence" value="ECO:0007669"/>
    <property type="project" value="UniProtKB-ARBA"/>
</dbReference>
<dbReference type="PROSITE" id="PS00737">
    <property type="entry name" value="THIOLASE_2"/>
    <property type="match status" value="1"/>
</dbReference>
<evidence type="ECO:0000256" key="1">
    <source>
        <dbReference type="ARBA" id="ARBA00010982"/>
    </source>
</evidence>
<dbReference type="PANTHER" id="PTHR18919">
    <property type="entry name" value="ACETYL-COA C-ACYLTRANSFERASE"/>
    <property type="match status" value="1"/>
</dbReference>
<evidence type="ECO:0000313" key="6">
    <source>
        <dbReference type="Proteomes" id="UP000467488"/>
    </source>
</evidence>
<dbReference type="Proteomes" id="UP000467488">
    <property type="component" value="Chromosome"/>
</dbReference>
<evidence type="ECO:0000256" key="2">
    <source>
        <dbReference type="ARBA" id="ARBA00022679"/>
    </source>
</evidence>
<gene>
    <name evidence="5" type="ORF">EIMP300_38540</name>
</gene>
<dbReference type="GO" id="GO:0044281">
    <property type="term" value="P:small molecule metabolic process"/>
    <property type="evidence" value="ECO:0007669"/>
    <property type="project" value="UniProtKB-ARBA"/>
</dbReference>
<dbReference type="SUPFAM" id="SSF53901">
    <property type="entry name" value="Thiolase-like"/>
    <property type="match status" value="1"/>
</dbReference>
<dbReference type="InterPro" id="IPR016039">
    <property type="entry name" value="Thiolase-like"/>
</dbReference>
<dbReference type="CDD" id="cd00751">
    <property type="entry name" value="thiolase"/>
    <property type="match status" value="1"/>
</dbReference>
<dbReference type="Gene3D" id="3.40.47.10">
    <property type="match status" value="2"/>
</dbReference>
<keyword evidence="2" id="KW-0808">Transferase</keyword>
<dbReference type="PROSITE" id="PS00099">
    <property type="entry name" value="THIOLASE_3"/>
    <property type="match status" value="1"/>
</dbReference>
<dbReference type="InterPro" id="IPR020617">
    <property type="entry name" value="Thiolase_C"/>
</dbReference>
<keyword evidence="3" id="KW-0012">Acyltransferase</keyword>
<dbReference type="PANTHER" id="PTHR18919:SF164">
    <property type="entry name" value="ACETYL-COA ACETYLTRANSFERASE"/>
    <property type="match status" value="1"/>
</dbReference>
<dbReference type="Pfam" id="PF02803">
    <property type="entry name" value="Thiolase_C"/>
    <property type="match status" value="1"/>
</dbReference>
<dbReference type="EMBL" id="AP022360">
    <property type="protein sequence ID" value="BBU82454.1"/>
    <property type="molecule type" value="Genomic_DNA"/>
</dbReference>
<protein>
    <recommendedName>
        <fullName evidence="4">Thiolase C-terminal domain-containing protein</fullName>
    </recommendedName>
</protein>
<evidence type="ECO:0000259" key="4">
    <source>
        <dbReference type="Pfam" id="PF02803"/>
    </source>
</evidence>
<evidence type="ECO:0000313" key="5">
    <source>
        <dbReference type="EMBL" id="BBU82454.1"/>
    </source>
</evidence>
<comment type="similarity">
    <text evidence="1">Belongs to the thiolase-like superfamily. Thiolase family.</text>
</comment>
<dbReference type="InterPro" id="IPR020610">
    <property type="entry name" value="Thiolase_AS"/>
</dbReference>
<dbReference type="InterPro" id="IPR020613">
    <property type="entry name" value="Thiolase_CS"/>
</dbReference>
<organism evidence="5 6">
    <name type="scientific">Escherichia coli</name>
    <dbReference type="NCBI Taxonomy" id="562"/>
    <lineage>
        <taxon>Bacteria</taxon>
        <taxon>Pseudomonadati</taxon>
        <taxon>Pseudomonadota</taxon>
        <taxon>Gammaproteobacteria</taxon>
        <taxon>Enterobacterales</taxon>
        <taxon>Enterobacteriaceae</taxon>
        <taxon>Escherichia</taxon>
    </lineage>
</organism>
<sequence length="137" mass="13869">MIMEESAALAAGLNPLARIKSYASGGVPPALMGMGPVPATQKALQLAGLQLADIDLIEANEAFAAQFLAVGKTLGFDPEKVNVNGGAIALGHPIGASGARILVTLLHAMQARDKTLGLATLCIGGGQGIAMVIERLN</sequence>